<organism evidence="1">
    <name type="scientific">Iridovirus LCIVAC01</name>
    <dbReference type="NCBI Taxonomy" id="2506607"/>
    <lineage>
        <taxon>Viruses</taxon>
        <taxon>Varidnaviria</taxon>
        <taxon>Bamfordvirae</taxon>
        <taxon>Nucleocytoviricota</taxon>
        <taxon>Megaviricetes</taxon>
        <taxon>Pimascovirales</taxon>
        <taxon>Pimascovirales incertae sedis</taxon>
        <taxon>Iridoviridae</taxon>
    </lineage>
</organism>
<reference evidence="1" key="1">
    <citation type="journal article" date="2019" name="MBio">
        <title>Virus Genomes from Deep Sea Sediments Expand the Ocean Megavirome and Support Independent Origins of Viral Gigantism.</title>
        <authorList>
            <person name="Backstrom D."/>
            <person name="Yutin N."/>
            <person name="Jorgensen S.L."/>
            <person name="Dharamshi J."/>
            <person name="Homa F."/>
            <person name="Zaremba-Niedwiedzka K."/>
            <person name="Spang A."/>
            <person name="Wolf Y.I."/>
            <person name="Koonin E.V."/>
            <person name="Ettema T.J."/>
        </authorList>
    </citation>
    <scope>NUCLEOTIDE SEQUENCE</scope>
</reference>
<evidence type="ECO:0000313" key="1">
    <source>
        <dbReference type="EMBL" id="QBK85200.1"/>
    </source>
</evidence>
<proteinExistence type="predicted"/>
<dbReference type="EMBL" id="MK500308">
    <property type="protein sequence ID" value="QBK85200.1"/>
    <property type="molecule type" value="Genomic_DNA"/>
</dbReference>
<name>A0A481YQF3_9VIRU</name>
<protein>
    <submittedName>
        <fullName evidence="1">Uncharacterized protein</fullName>
    </submittedName>
</protein>
<accession>A0A481YQF3</accession>
<sequence>MSSPTQNQEYLALNSIPEEERTEIIQKYIKTRRMEYGIAMHLIKNYKYNKKGISNKLILYCPWNLCDKPATRLIEFEGRMNVMHKPVYYCHKHYTRQMVKYAQLRRTINKSKETKSLLF</sequence>
<gene>
    <name evidence="1" type="ORF">LCIVAC01_00090</name>
</gene>